<keyword evidence="1" id="KW-0732">Signal</keyword>
<evidence type="ECO:0000256" key="1">
    <source>
        <dbReference type="SAM" id="SignalP"/>
    </source>
</evidence>
<feature type="signal peptide" evidence="1">
    <location>
        <begin position="1"/>
        <end position="21"/>
    </location>
</feature>
<proteinExistence type="predicted"/>
<dbReference type="AlphaFoldDB" id="A0A2T3A6I5"/>
<evidence type="ECO:0000313" key="3">
    <source>
        <dbReference type="Proteomes" id="UP000241462"/>
    </source>
</evidence>
<dbReference type="Proteomes" id="UP000241462">
    <property type="component" value="Unassembled WGS sequence"/>
</dbReference>
<keyword evidence="3" id="KW-1185">Reference proteome</keyword>
<organism evidence="2 3">
    <name type="scientific">Coniella lustricola</name>
    <dbReference type="NCBI Taxonomy" id="2025994"/>
    <lineage>
        <taxon>Eukaryota</taxon>
        <taxon>Fungi</taxon>
        <taxon>Dikarya</taxon>
        <taxon>Ascomycota</taxon>
        <taxon>Pezizomycotina</taxon>
        <taxon>Sordariomycetes</taxon>
        <taxon>Sordariomycetidae</taxon>
        <taxon>Diaporthales</taxon>
        <taxon>Schizoparmaceae</taxon>
        <taxon>Coniella</taxon>
    </lineage>
</organism>
<name>A0A2T3A6I5_9PEZI</name>
<sequence length="134" mass="15124">MYWWLFALFTLLLAALQPTTGRVESSHQQAARFKEQDTRAVARGSFGQMHRPRLLVERIGMAGLGSCSVHCPAGHPEALHLSTALYCCEGRSHLQSTNTRSRNRRCILVLRPLDMSGGRDMRGKKHRTGLYRMS</sequence>
<dbReference type="InParanoid" id="A0A2T3A6I5"/>
<protein>
    <recommendedName>
        <fullName evidence="4">Secreted protein</fullName>
    </recommendedName>
</protein>
<accession>A0A2T3A6I5</accession>
<evidence type="ECO:0008006" key="4">
    <source>
        <dbReference type="Google" id="ProtNLM"/>
    </source>
</evidence>
<dbReference type="EMBL" id="KZ678453">
    <property type="protein sequence ID" value="PSR83817.1"/>
    <property type="molecule type" value="Genomic_DNA"/>
</dbReference>
<feature type="chain" id="PRO_5015504995" description="Secreted protein" evidence="1">
    <location>
        <begin position="22"/>
        <end position="134"/>
    </location>
</feature>
<evidence type="ECO:0000313" key="2">
    <source>
        <dbReference type="EMBL" id="PSR83817.1"/>
    </source>
</evidence>
<gene>
    <name evidence="2" type="ORF">BD289DRAFT_435241</name>
</gene>
<reference evidence="2 3" key="1">
    <citation type="journal article" date="2018" name="Mycol. Prog.">
        <title>Coniella lustricola, a new species from submerged detritus.</title>
        <authorList>
            <person name="Raudabaugh D.B."/>
            <person name="Iturriaga T."/>
            <person name="Carver A."/>
            <person name="Mondo S."/>
            <person name="Pangilinan J."/>
            <person name="Lipzen A."/>
            <person name="He G."/>
            <person name="Amirebrahimi M."/>
            <person name="Grigoriev I.V."/>
            <person name="Miller A.N."/>
        </authorList>
    </citation>
    <scope>NUCLEOTIDE SEQUENCE [LARGE SCALE GENOMIC DNA]</scope>
    <source>
        <strain evidence="2 3">B22-T-1</strain>
    </source>
</reference>